<name>A0A2M7SE77_9BACT</name>
<keyword evidence="1" id="KW-0378">Hydrolase</keyword>
<evidence type="ECO:0000256" key="1">
    <source>
        <dbReference type="ARBA" id="ARBA00022801"/>
    </source>
</evidence>
<comment type="caution">
    <text evidence="6">The sequence shown here is derived from an EMBL/GenBank/DDBJ whole genome shotgun (WGS) entry which is preliminary data.</text>
</comment>
<feature type="region of interest" description="Disordered" evidence="3">
    <location>
        <begin position="238"/>
        <end position="259"/>
    </location>
</feature>
<sequence>MKGTFLLLILGLIGMQPGAARAAESVVLFDVTDTSNLRRYTRNACEIGVVEFNGSKVLEVRYGHNTDWPNIFFRQKIFAFSDWSAYNVLAITVTNPTEDMVIVNIRVDDASDHLRQGGYSLGPGKTVKLYMDMSLTQNKIPGMRGQPPGLALDKEEGAWTDDNQAPIDASNISAFQVFMAKPSISHRIYIHRIELLKFPLSEQGKVAAFVDRFGQYNGASWPGKLNDEPEFEQRLKSEAADLENNPPPPDRDGYGGWKEGPKLEPSGHFRVEKHNGKWCFVDPDGYLFWSSGVDCVGASEATTVAGREAYFTWLPSKKKDTADPERPRDPLLAFYGQGTYDFFAANLFRKYGRSYRKLYFEISAKRLLSWGFNTVGNWSDINALRKLLVPYTASASSGMAAQFKVDNRDFPDVFHPGFAEGVGKSLKGLARFKDDPWFLGVFIDNEFTWYPNGKLAAIVLEQGSGCYTKTEAAAYLERKFGSIDKLNDSWHTRLESWDNLAGQPLRLNEQQQNAARRDLVEFEGMMASQYFGKCREMMDKYLPGILYFGSRFSSFSREVVEPAKKYCDAVCFNIYAELPTDNEGDELAKEMDFPILVGEFHFGALDRGMFHTGLRAARDQNERARKLENYIRAAVTHPNFVGTHWFQFVDESLTGRWFDGENYNIGFLTVTDDPYPEMRSGARSINKELYKLRSAK</sequence>
<reference evidence="7" key="1">
    <citation type="submission" date="2017-09" db="EMBL/GenBank/DDBJ databases">
        <title>Depth-based differentiation of microbial function through sediment-hosted aquifers and enrichment of novel symbionts in the deep terrestrial subsurface.</title>
        <authorList>
            <person name="Probst A.J."/>
            <person name="Ladd B."/>
            <person name="Jarett J.K."/>
            <person name="Geller-Mcgrath D.E."/>
            <person name="Sieber C.M.K."/>
            <person name="Emerson J.B."/>
            <person name="Anantharaman K."/>
            <person name="Thomas B.C."/>
            <person name="Malmstrom R."/>
            <person name="Stieglmeier M."/>
            <person name="Klingl A."/>
            <person name="Woyke T."/>
            <person name="Ryan C.M."/>
            <person name="Banfield J.F."/>
        </authorList>
    </citation>
    <scope>NUCLEOTIDE SEQUENCE [LARGE SCALE GENOMIC DNA]</scope>
</reference>
<dbReference type="GO" id="GO:0005975">
    <property type="term" value="P:carbohydrate metabolic process"/>
    <property type="evidence" value="ECO:0007669"/>
    <property type="project" value="InterPro"/>
</dbReference>
<evidence type="ECO:0000313" key="6">
    <source>
        <dbReference type="EMBL" id="PIZ17826.1"/>
    </source>
</evidence>
<keyword evidence="2" id="KW-0326">Glycosidase</keyword>
<dbReference type="AlphaFoldDB" id="A0A2M7SE77"/>
<accession>A0A2M7SE77</accession>
<evidence type="ECO:0000256" key="3">
    <source>
        <dbReference type="SAM" id="MobiDB-lite"/>
    </source>
</evidence>
<dbReference type="GO" id="GO:0009341">
    <property type="term" value="C:beta-galactosidase complex"/>
    <property type="evidence" value="ECO:0007669"/>
    <property type="project" value="InterPro"/>
</dbReference>
<feature type="chain" id="PRO_5014921906" description="Glycoside hydrolase family 42 N-terminal domain-containing protein" evidence="4">
    <location>
        <begin position="23"/>
        <end position="696"/>
    </location>
</feature>
<dbReference type="Gene3D" id="2.60.120.430">
    <property type="entry name" value="Galactose-binding lectin"/>
    <property type="match status" value="1"/>
</dbReference>
<feature type="compositionally biased region" description="Basic and acidic residues" evidence="3">
    <location>
        <begin position="249"/>
        <end position="259"/>
    </location>
</feature>
<feature type="signal peptide" evidence="4">
    <location>
        <begin position="1"/>
        <end position="22"/>
    </location>
</feature>
<evidence type="ECO:0000256" key="2">
    <source>
        <dbReference type="ARBA" id="ARBA00023295"/>
    </source>
</evidence>
<dbReference type="GO" id="GO:0004565">
    <property type="term" value="F:beta-galactosidase activity"/>
    <property type="evidence" value="ECO:0007669"/>
    <property type="project" value="InterPro"/>
</dbReference>
<dbReference type="InterPro" id="IPR013529">
    <property type="entry name" value="Glyco_hydro_42_N"/>
</dbReference>
<dbReference type="Pfam" id="PF02449">
    <property type="entry name" value="Glyco_hydro_42"/>
    <property type="match status" value="1"/>
</dbReference>
<dbReference type="SUPFAM" id="SSF51445">
    <property type="entry name" value="(Trans)glycosidases"/>
    <property type="match status" value="1"/>
</dbReference>
<dbReference type="Proteomes" id="UP000229307">
    <property type="component" value="Unassembled WGS sequence"/>
</dbReference>
<protein>
    <recommendedName>
        <fullName evidence="5">Glycoside hydrolase family 42 N-terminal domain-containing protein</fullName>
    </recommendedName>
</protein>
<evidence type="ECO:0000313" key="7">
    <source>
        <dbReference type="Proteomes" id="UP000229307"/>
    </source>
</evidence>
<dbReference type="EMBL" id="PFMR01000081">
    <property type="protein sequence ID" value="PIZ17826.1"/>
    <property type="molecule type" value="Genomic_DNA"/>
</dbReference>
<evidence type="ECO:0000259" key="5">
    <source>
        <dbReference type="Pfam" id="PF02449"/>
    </source>
</evidence>
<organism evidence="6 7">
    <name type="scientific">Candidatus Desantisbacteria bacterium CG_4_10_14_0_8_um_filter_48_22</name>
    <dbReference type="NCBI Taxonomy" id="1974543"/>
    <lineage>
        <taxon>Bacteria</taxon>
        <taxon>Candidatus Desantisiibacteriota</taxon>
    </lineage>
</organism>
<dbReference type="InterPro" id="IPR017853">
    <property type="entry name" value="GH"/>
</dbReference>
<keyword evidence="4" id="KW-0732">Signal</keyword>
<gene>
    <name evidence="6" type="ORF">COY52_02530</name>
</gene>
<dbReference type="Gene3D" id="3.20.20.80">
    <property type="entry name" value="Glycosidases"/>
    <property type="match status" value="1"/>
</dbReference>
<evidence type="ECO:0000256" key="4">
    <source>
        <dbReference type="SAM" id="SignalP"/>
    </source>
</evidence>
<feature type="domain" description="Glycoside hydrolase family 42 N-terminal" evidence="5">
    <location>
        <begin position="418"/>
        <end position="577"/>
    </location>
</feature>
<proteinExistence type="predicted"/>